<sequence>MTSLSSVQRPPCIHKTVARCMLSIPGCCACADNRPHTPDYLVYVDGVGSVPQGTRWSYYCDHCKAFWEGQIRRAGISASLSRIPDFPRPNVTDAATTSRSPRRTIASAFSQMEQYLTNHPLSNRPSSTRPLLSMSRARERDREAETASAAGDADITNSNDTIRRLQRLHNLRGPDRTYSSGSEGSMDAQASTTADDPEMPVQSRSLISFVESRAHITDLENQLDRLHARMLGGRNPQTVREELRRENDRRHRLFPPQRYQFQTGVRTDSRADPRSRHEVFPIAGDRSWASNATDGGSSIVSLDANNSIVSLEVQVPAPDRAPRVANGPEPQTQAEGGTPTSNPSTDRPPGRIWSLANSVQDIETELAHLSEGAARRSAELASLSQQLEQQTRQYAAHRNASDESSSPVGTHNHSDILGRASEGLRQLRELRERREQREHAEQIQQVWGNVDDEDYVSPVSALFQRSWQAYNRRQQLERDGLRPTPQSVWFPDSGGGSPIDIDPTRTPLDLITAANEASNLLQSFRENLDGESITPEQQELMDRAVEGILRIRREVRARSRNTRESSRRSRRSRGPGPGGQRAWGEPKGLDDVERPPPLEPEALVLDCECKSSGPLWRMFPSTPDTLRPATNHLLLEEQWCADQMGIRKQSEFSPRTVQCPICRANVFDRIKVFRG</sequence>
<feature type="compositionally biased region" description="Basic and acidic residues" evidence="1">
    <location>
        <begin position="136"/>
        <end position="145"/>
    </location>
</feature>
<feature type="region of interest" description="Disordered" evidence="1">
    <location>
        <begin position="118"/>
        <end position="200"/>
    </location>
</feature>
<proteinExistence type="predicted"/>
<evidence type="ECO:0000313" key="3">
    <source>
        <dbReference type="Proteomes" id="UP001447188"/>
    </source>
</evidence>
<feature type="compositionally biased region" description="Polar residues" evidence="1">
    <location>
        <begin position="177"/>
        <end position="194"/>
    </location>
</feature>
<feature type="region of interest" description="Disordered" evidence="1">
    <location>
        <begin position="380"/>
        <end position="421"/>
    </location>
</feature>
<feature type="compositionally biased region" description="Low complexity" evidence="1">
    <location>
        <begin position="380"/>
        <end position="390"/>
    </location>
</feature>
<feature type="compositionally biased region" description="Polar residues" evidence="1">
    <location>
        <begin position="118"/>
        <end position="130"/>
    </location>
</feature>
<keyword evidence="3" id="KW-1185">Reference proteome</keyword>
<gene>
    <name evidence="2" type="ORF">Q9L58_007870</name>
</gene>
<feature type="compositionally biased region" description="Basic and acidic residues" evidence="1">
    <location>
        <begin position="556"/>
        <end position="567"/>
    </location>
</feature>
<dbReference type="Proteomes" id="UP001447188">
    <property type="component" value="Unassembled WGS sequence"/>
</dbReference>
<organism evidence="2 3">
    <name type="scientific">Discina gigas</name>
    <dbReference type="NCBI Taxonomy" id="1032678"/>
    <lineage>
        <taxon>Eukaryota</taxon>
        <taxon>Fungi</taxon>
        <taxon>Dikarya</taxon>
        <taxon>Ascomycota</taxon>
        <taxon>Pezizomycotina</taxon>
        <taxon>Pezizomycetes</taxon>
        <taxon>Pezizales</taxon>
        <taxon>Discinaceae</taxon>
        <taxon>Discina</taxon>
    </lineage>
</organism>
<protein>
    <submittedName>
        <fullName evidence="2">Uncharacterized protein</fullName>
    </submittedName>
</protein>
<feature type="compositionally biased region" description="Polar residues" evidence="1">
    <location>
        <begin position="329"/>
        <end position="345"/>
    </location>
</feature>
<evidence type="ECO:0000256" key="1">
    <source>
        <dbReference type="SAM" id="MobiDB-lite"/>
    </source>
</evidence>
<reference evidence="2 3" key="1">
    <citation type="submission" date="2024-02" db="EMBL/GenBank/DDBJ databases">
        <title>Discinaceae phylogenomics.</title>
        <authorList>
            <person name="Dirks A.C."/>
            <person name="James T.Y."/>
        </authorList>
    </citation>
    <scope>NUCLEOTIDE SEQUENCE [LARGE SCALE GENOMIC DNA]</scope>
    <source>
        <strain evidence="2 3">ACD0624</strain>
    </source>
</reference>
<comment type="caution">
    <text evidence="2">The sequence shown here is derived from an EMBL/GenBank/DDBJ whole genome shotgun (WGS) entry which is preliminary data.</text>
</comment>
<feature type="region of interest" description="Disordered" evidence="1">
    <location>
        <begin position="318"/>
        <end position="351"/>
    </location>
</feature>
<name>A0ABR3GBE1_9PEZI</name>
<evidence type="ECO:0000313" key="2">
    <source>
        <dbReference type="EMBL" id="KAL0633259.1"/>
    </source>
</evidence>
<feature type="region of interest" description="Disordered" evidence="1">
    <location>
        <begin position="556"/>
        <end position="596"/>
    </location>
</feature>
<feature type="compositionally biased region" description="Polar residues" evidence="1">
    <location>
        <begin position="402"/>
        <end position="411"/>
    </location>
</feature>
<accession>A0ABR3GBE1</accession>
<dbReference type="EMBL" id="JBBBZM010000132">
    <property type="protein sequence ID" value="KAL0633259.1"/>
    <property type="molecule type" value="Genomic_DNA"/>
</dbReference>
<feature type="compositionally biased region" description="Basic and acidic residues" evidence="1">
    <location>
        <begin position="587"/>
        <end position="596"/>
    </location>
</feature>